<evidence type="ECO:0000256" key="2">
    <source>
        <dbReference type="ARBA" id="ARBA00022518"/>
    </source>
</evidence>
<dbReference type="Gene3D" id="1.10.10.510">
    <property type="entry name" value="Zinc finger, large T-antigen D1 domain"/>
    <property type="match status" value="1"/>
</dbReference>
<dbReference type="InterPro" id="IPR046935">
    <property type="entry name" value="PPV_E1_DBD_sf"/>
</dbReference>
<evidence type="ECO:0000256" key="9">
    <source>
        <dbReference type="ARBA" id="ARBA00022840"/>
    </source>
</evidence>
<comment type="caution">
    <text evidence="15">Lacks conserved residue(s) required for the propagation of feature annotation.</text>
</comment>
<proteinExistence type="inferred from homology"/>
<evidence type="ECO:0000256" key="7">
    <source>
        <dbReference type="ARBA" id="ARBA00022801"/>
    </source>
</evidence>
<dbReference type="GO" id="GO:0016817">
    <property type="term" value="F:hydrolase activity, acting on acid anhydrides"/>
    <property type="evidence" value="ECO:0007669"/>
    <property type="project" value="InterPro"/>
</dbReference>
<dbReference type="Pfam" id="PF00519">
    <property type="entry name" value="PPV_E1_C"/>
    <property type="match status" value="1"/>
</dbReference>
<reference evidence="19" key="1">
    <citation type="submission" date="2020-07" db="EMBL/GenBank/DDBJ databases">
        <authorList>
            <person name="Zhang W."/>
            <person name="Yang S."/>
        </authorList>
    </citation>
    <scope>NUCLEOTIDE SEQUENCE</scope>
    <source>
        <strain evidence="19">Kyd-n0252</strain>
    </source>
</reference>
<comment type="subcellular location">
    <subcellularLocation>
        <location evidence="1 15">Host nucleus</location>
    </subcellularLocation>
</comment>
<evidence type="ECO:0000256" key="14">
    <source>
        <dbReference type="ARBA" id="ARBA00093297"/>
    </source>
</evidence>
<dbReference type="InterPro" id="IPR014000">
    <property type="entry name" value="PPV_DNA_helicase_E1_N"/>
</dbReference>
<feature type="short sequence motif" description="Nuclear localization signal" evidence="15">
    <location>
        <begin position="95"/>
        <end position="97"/>
    </location>
</feature>
<evidence type="ECO:0000256" key="5">
    <source>
        <dbReference type="ARBA" id="ARBA00022705"/>
    </source>
</evidence>
<dbReference type="EC" id="5.6.2.4" evidence="15 16"/>
<dbReference type="InterPro" id="IPR046832">
    <property type="entry name" value="PPV_E1_DBD"/>
</dbReference>
<comment type="function">
    <text evidence="14 15">ATP-dependent DNA 3'-5' helicase required for initiation of viral DNA replication. It forms a complex with the viral E2 protein. The E1-E2 complex binds to the replication origin which contains binding sites for both proteins. During the initial step, a dimer of E1 interacts with a dimer of protein E2 leading to a complex that binds the viral origin of replication with high specificity. Then, a second dimer of E1 displaces the E2 dimer in an ATP-dependent manner to form the E1 tetramer. Following this, two E1 monomers are added to each half of the site, which results in the formation of two E1 trimers on the viral ori. Subsequently, two hexamers will be created. The double hexamer acts as a bi-directional helicase machinery and unwinds the viral DNA and then recruits the host DNA polymerase to start replication.</text>
</comment>
<feature type="region of interest" description="DNA-binding region" evidence="15">
    <location>
        <begin position="191"/>
        <end position="357"/>
    </location>
</feature>
<keyword evidence="5 15" id="KW-0235">DNA replication</keyword>
<feature type="modified residue" description="Phosphoserine; by host" evidence="15">
    <location>
        <position position="115"/>
    </location>
</feature>
<dbReference type="GO" id="GO:0043138">
    <property type="term" value="F:3'-5' DNA helicase activity"/>
    <property type="evidence" value="ECO:0007669"/>
    <property type="project" value="UniProtKB-UniRule"/>
</dbReference>
<dbReference type="GO" id="GO:0005524">
    <property type="term" value="F:ATP binding"/>
    <property type="evidence" value="ECO:0007669"/>
    <property type="project" value="UniProtKB-UniRule"/>
</dbReference>
<evidence type="ECO:0000313" key="19">
    <source>
        <dbReference type="EMBL" id="QOI17593.1"/>
    </source>
</evidence>
<feature type="region of interest" description="Disordered" evidence="17">
    <location>
        <begin position="155"/>
        <end position="187"/>
    </location>
</feature>
<gene>
    <name evidence="15" type="primary">E1</name>
</gene>
<keyword evidence="11 15" id="KW-0413">Isomerase</keyword>
<dbReference type="Gene3D" id="3.40.50.300">
    <property type="entry name" value="P-loop containing nucleotide triphosphate hydrolases"/>
    <property type="match status" value="1"/>
</dbReference>
<dbReference type="Gene3D" id="3.40.1310.10">
    <property type="match status" value="1"/>
</dbReference>
<comment type="catalytic activity">
    <reaction evidence="13 15 16">
        <text>ATP + H2O = ADP + phosphate + H(+)</text>
        <dbReference type="Rhea" id="RHEA:13065"/>
        <dbReference type="ChEBI" id="CHEBI:15377"/>
        <dbReference type="ChEBI" id="CHEBI:15378"/>
        <dbReference type="ChEBI" id="CHEBI:30616"/>
        <dbReference type="ChEBI" id="CHEBI:43474"/>
        <dbReference type="ChEBI" id="CHEBI:456216"/>
        <dbReference type="EC" id="5.6.2.4"/>
    </reaction>
</comment>
<keyword evidence="9 15" id="KW-0067">ATP-binding</keyword>
<dbReference type="Pfam" id="PF00524">
    <property type="entry name" value="PPV_E1_N"/>
    <property type="match status" value="1"/>
</dbReference>
<dbReference type="InterPro" id="IPR014015">
    <property type="entry name" value="Helicase_SF3_DNA-vir"/>
</dbReference>
<dbReference type="InterPro" id="IPR027417">
    <property type="entry name" value="P-loop_NTPase"/>
</dbReference>
<organism evidence="19">
    <name type="scientific">Human papillomavirus 52</name>
    <dbReference type="NCBI Taxonomy" id="10618"/>
    <lineage>
        <taxon>Viruses</taxon>
        <taxon>Monodnaviria</taxon>
        <taxon>Shotokuvirae</taxon>
        <taxon>Cossaviricota</taxon>
        <taxon>Papovaviricetes</taxon>
        <taxon>Zurhausenvirales</taxon>
        <taxon>Papillomaviridae</taxon>
        <taxon>Firstpapillomavirinae</taxon>
        <taxon>Alphapapillomavirus</taxon>
        <taxon>Alphapapillomavirus 9</taxon>
    </lineage>
</organism>
<dbReference type="InterPro" id="IPR016393">
    <property type="entry name" value="Rep_E1_papillomaV"/>
</dbReference>
<keyword evidence="10 15" id="KW-0238">DNA-binding</keyword>
<evidence type="ECO:0000256" key="1">
    <source>
        <dbReference type="ARBA" id="ARBA00004147"/>
    </source>
</evidence>
<evidence type="ECO:0000256" key="4">
    <source>
        <dbReference type="ARBA" id="ARBA00022562"/>
    </source>
</evidence>
<dbReference type="HAMAP" id="MF_04000">
    <property type="entry name" value="PPV_E1"/>
    <property type="match status" value="1"/>
</dbReference>
<evidence type="ECO:0000256" key="8">
    <source>
        <dbReference type="ARBA" id="ARBA00022806"/>
    </source>
</evidence>
<dbReference type="PIRSF" id="PIRSF003383">
    <property type="entry name" value="Rep_E1_papillomaV"/>
    <property type="match status" value="1"/>
</dbReference>
<feature type="cross-link" description="Glycyl lysine isopeptide (Lys-Gly) (interchain with G-Cter in SUMO)" evidence="15">
    <location>
        <position position="563"/>
    </location>
</feature>
<keyword evidence="4 15" id="KW-1048">Host nucleus</keyword>
<keyword evidence="15" id="KW-1017">Isopeptide bond</keyword>
<evidence type="ECO:0000256" key="10">
    <source>
        <dbReference type="ARBA" id="ARBA00023125"/>
    </source>
</evidence>
<dbReference type="SUPFAM" id="SSF55464">
    <property type="entry name" value="Origin of replication-binding domain, RBD-like"/>
    <property type="match status" value="1"/>
</dbReference>
<evidence type="ECO:0000256" key="16">
    <source>
        <dbReference type="PIRNR" id="PIRNR003383"/>
    </source>
</evidence>
<keyword evidence="7 15" id="KW-0378">Hydrolase</keyword>
<comment type="subunit">
    <text evidence="15">Can form hexamers. Interacts with E2 protein; this interaction increases E1 DNA binding specificity. Interacts with host DNA polymerase subunit POLA2. Interacts with host single stranded DNA-binding protein RPA1. Interacts with host TOP1; this interaction stimulates the enzymatic activity of TOP1.</text>
</comment>
<comment type="similarity">
    <text evidence="15 16">Belongs to the papillomaviridae E1 protein family.</text>
</comment>
<evidence type="ECO:0000256" key="15">
    <source>
        <dbReference type="HAMAP-Rule" id="MF_04000"/>
    </source>
</evidence>
<dbReference type="GO" id="GO:0042025">
    <property type="term" value="C:host cell nucleus"/>
    <property type="evidence" value="ECO:0007669"/>
    <property type="project" value="UniProtKB-SubCell"/>
</dbReference>
<dbReference type="GO" id="GO:0003677">
    <property type="term" value="F:DNA binding"/>
    <property type="evidence" value="ECO:0007669"/>
    <property type="project" value="UniProtKB-UniRule"/>
</dbReference>
<protein>
    <recommendedName>
        <fullName evidence="15 16">Replication protein E1</fullName>
        <ecNumber evidence="15 16">5.6.2.4</ecNumber>
    </recommendedName>
    <alternativeName>
        <fullName evidence="15">ATP-dependent helicase E1</fullName>
    </alternativeName>
    <alternativeName>
        <fullName evidence="15">DNA 3'-5' helicase E1</fullName>
    </alternativeName>
</protein>
<evidence type="ECO:0000256" key="13">
    <source>
        <dbReference type="ARBA" id="ARBA00048988"/>
    </source>
</evidence>
<dbReference type="PROSITE" id="PS51206">
    <property type="entry name" value="SF3_HELICASE_1"/>
    <property type="match status" value="1"/>
</dbReference>
<dbReference type="InterPro" id="IPR037102">
    <property type="entry name" value="Znf_lg_T-Ag_D1_dom_sf"/>
</dbReference>
<evidence type="ECO:0000259" key="18">
    <source>
        <dbReference type="PROSITE" id="PS51206"/>
    </source>
</evidence>
<evidence type="ECO:0000256" key="6">
    <source>
        <dbReference type="ARBA" id="ARBA00022741"/>
    </source>
</evidence>
<comment type="PTM">
    <text evidence="15">Phosphorylated.</text>
</comment>
<dbReference type="GO" id="GO:0006260">
    <property type="term" value="P:DNA replication"/>
    <property type="evidence" value="ECO:0007669"/>
    <property type="project" value="UniProtKB-UniRule"/>
</dbReference>
<dbReference type="EMBL" id="MT783413">
    <property type="protein sequence ID" value="QOI17593.1"/>
    <property type="molecule type" value="Genomic_DNA"/>
</dbReference>
<feature type="region of interest" description="Disordered" evidence="17">
    <location>
        <begin position="1"/>
        <end position="23"/>
    </location>
</feature>
<keyword evidence="6 15" id="KW-0547">Nucleotide-binding</keyword>
<comment type="catalytic activity">
    <reaction evidence="12 15">
        <text>Couples ATP hydrolysis with the unwinding of duplex DNA by translocating in the 3'-5' direction.</text>
        <dbReference type="EC" id="5.6.2.4"/>
    </reaction>
</comment>
<dbReference type="InterPro" id="IPR001177">
    <property type="entry name" value="PPV_DNA_helicase_E1_C"/>
</dbReference>
<name>A0A7L8YA22_HPV52</name>
<comment type="PTM">
    <text evidence="15">Sumoylated.</text>
</comment>
<keyword evidence="3 15" id="KW-0597">Phosphoprotein</keyword>
<sequence length="656" mass="74057">MCTAINNPAMEDPEGTEGEREGCTGWFEVEAIIEKQTGDNISEDEDENAYDSGTDLIDFIDDSNINNEQAEHEAARALFNAQEGEDDVHAVSAVKRKFTSSPESAGQDGVEKHGSPRAKHICVNTECVLPKRKPCQVEDSGYGNSEVEAQQMADQVDGQNGDWQSNSSQSSGVGASNSDVSCTSIEDNEENSNRTLKSIQNIMCENSIKTTVLFKFKETYGVSFMELVRPFKSNRSSCTDWCIIGMGVTPSVAEGLKVLIQPYSIYAHLQCLTCDRGVLILLLIRFKCGKNRLTVSKLMSQLLNIPETHMVIEPPKLRSATCALYWYRTGLSNISQVYGTTPEWIEHQTVLQHSFDNSIFDFGEMVQWAYDHDITDDSDIAYKYAQLADVNSNAAAFLKSNSQAKIVKDCATMCRHYKRAERKHMNIGQWIQYRCDRIDDGGDWRPIVRFLRYQDIEFTAFLDAFKKFLKGIPKKNCLVLYGPANTGKSYFGMSLIRFLSGCVISYVNSKSHFWLQPLTDAKVGMIDDVTPICWTYIDDYMRNALDGNDISVDVKHRALVQIKCPPLILTTNTNAGTDPRWPYLHSRLVVFHFKNPFPFDENGNPIYEINNENWKSFFSRTWCKLDLIQEEDKENDGVDTGTFKCSAGKNTRSIRS</sequence>
<keyword evidence="15" id="KW-0832">Ubl conjugation</keyword>
<feature type="domain" description="SF3 helicase" evidence="18">
    <location>
        <begin position="456"/>
        <end position="606"/>
    </location>
</feature>
<evidence type="ECO:0000256" key="3">
    <source>
        <dbReference type="ARBA" id="ARBA00022553"/>
    </source>
</evidence>
<evidence type="ECO:0000256" key="17">
    <source>
        <dbReference type="SAM" id="MobiDB-lite"/>
    </source>
</evidence>
<evidence type="ECO:0000256" key="11">
    <source>
        <dbReference type="ARBA" id="ARBA00023235"/>
    </source>
</evidence>
<accession>A0A7L8YA22</accession>
<evidence type="ECO:0000256" key="12">
    <source>
        <dbReference type="ARBA" id="ARBA00034617"/>
    </source>
</evidence>
<dbReference type="Pfam" id="PF20450">
    <property type="entry name" value="PPV_E1_DBD"/>
    <property type="match status" value="1"/>
</dbReference>
<keyword evidence="2 15" id="KW-0244">Early protein</keyword>
<feature type="compositionally biased region" description="Low complexity" evidence="17">
    <location>
        <begin position="158"/>
        <end position="178"/>
    </location>
</feature>
<organismHost>
    <name type="scientific">Homo sapiens</name>
    <name type="common">Human</name>
    <dbReference type="NCBI Taxonomy" id="9606"/>
</organismHost>
<dbReference type="SUPFAM" id="SSF52540">
    <property type="entry name" value="P-loop containing nucleoside triphosphate hydrolases"/>
    <property type="match status" value="1"/>
</dbReference>
<feature type="binding site" evidence="15">
    <location>
        <begin position="482"/>
        <end position="489"/>
    </location>
    <ligand>
        <name>ATP</name>
        <dbReference type="ChEBI" id="CHEBI:30616"/>
    </ligand>
</feature>
<feature type="modified residue" description="Phosphoserine; by host" evidence="15">
    <location>
        <position position="101"/>
    </location>
</feature>
<keyword evidence="8 15" id="KW-0347">Helicase</keyword>
<comment type="function">
    <text evidence="16">ATP-dependent DNA helicase required for initiation of viral DNA replication. It forms a complex with the viral E2 protein. The E1-E2 complex binds to the replication origin which contains binding sites for both proteins.</text>
</comment>